<dbReference type="InterPro" id="IPR002618">
    <property type="entry name" value="UDPGP_fam"/>
</dbReference>
<comment type="caution">
    <text evidence="8">The sequence shown here is derived from an EMBL/GenBank/DDBJ whole genome shotgun (WGS) entry which is preliminary data.</text>
</comment>
<reference evidence="9" key="1">
    <citation type="submission" date="2017-01" db="EMBL/GenBank/DDBJ databases">
        <authorList>
            <person name="Wang Y."/>
            <person name="White M."/>
            <person name="Kvist S."/>
            <person name="Moncalvo J.-M."/>
        </authorList>
    </citation>
    <scope>NUCLEOTIDE SEQUENCE [LARGE SCALE GENOMIC DNA]</scope>
    <source>
        <strain evidence="9">COL-18-3</strain>
    </source>
</reference>
<dbReference type="EMBL" id="LSSK01001738">
    <property type="protein sequence ID" value="OMH78898.1"/>
    <property type="molecule type" value="Genomic_DNA"/>
</dbReference>
<evidence type="ECO:0000256" key="1">
    <source>
        <dbReference type="ARBA" id="ARBA00005208"/>
    </source>
</evidence>
<dbReference type="CDD" id="cd04193">
    <property type="entry name" value="UDPGlcNAc_PPase"/>
    <property type="match status" value="1"/>
</dbReference>
<evidence type="ECO:0000256" key="6">
    <source>
        <dbReference type="ARBA" id="ARBA00048493"/>
    </source>
</evidence>
<keyword evidence="9" id="KW-1185">Reference proteome</keyword>
<dbReference type="PANTHER" id="PTHR11952:SF2">
    <property type="entry name" value="LD24639P"/>
    <property type="match status" value="1"/>
</dbReference>
<comment type="catalytic activity">
    <reaction evidence="6">
        <text>N-acetyl-alpha-D-glucosamine 1-phosphate + UTP + H(+) = UDP-N-acetyl-alpha-D-glucosamine + diphosphate</text>
        <dbReference type="Rhea" id="RHEA:13509"/>
        <dbReference type="ChEBI" id="CHEBI:15378"/>
        <dbReference type="ChEBI" id="CHEBI:33019"/>
        <dbReference type="ChEBI" id="CHEBI:46398"/>
        <dbReference type="ChEBI" id="CHEBI:57705"/>
        <dbReference type="ChEBI" id="CHEBI:57776"/>
        <dbReference type="EC" id="2.7.7.23"/>
    </reaction>
</comment>
<comment type="similarity">
    <text evidence="2">Belongs to the UDPGP type 1 family.</text>
</comment>
<evidence type="ECO:0000256" key="3">
    <source>
        <dbReference type="ARBA" id="ARBA00012457"/>
    </source>
</evidence>
<accession>A0A1R1PKR2</accession>
<protein>
    <recommendedName>
        <fullName evidence="3">UDP-N-acetylglucosamine diphosphorylase</fullName>
        <ecNumber evidence="3">2.7.7.23</ecNumber>
    </recommendedName>
</protein>
<dbReference type="GO" id="GO:0003977">
    <property type="term" value="F:UDP-N-acetylglucosamine diphosphorylase activity"/>
    <property type="evidence" value="ECO:0007669"/>
    <property type="project" value="UniProtKB-EC"/>
</dbReference>
<organism evidence="8 9">
    <name type="scientific">Zancudomyces culisetae</name>
    <name type="common">Gut fungus</name>
    <name type="synonym">Smittium culisetae</name>
    <dbReference type="NCBI Taxonomy" id="1213189"/>
    <lineage>
        <taxon>Eukaryota</taxon>
        <taxon>Fungi</taxon>
        <taxon>Fungi incertae sedis</taxon>
        <taxon>Zoopagomycota</taxon>
        <taxon>Kickxellomycotina</taxon>
        <taxon>Harpellomycetes</taxon>
        <taxon>Harpellales</taxon>
        <taxon>Legeriomycetaceae</taxon>
        <taxon>Zancudomyces</taxon>
    </lineage>
</organism>
<gene>
    <name evidence="8" type="ORF">AX774_g5067</name>
    <name evidence="7" type="ORF">AX774_g7707</name>
</gene>
<name>A0A1R1PKR2_ZANCU</name>
<dbReference type="AlphaFoldDB" id="A0A1R1PKR2"/>
<comment type="pathway">
    <text evidence="1">Nucleotide-sugar biosynthesis; UDP-N-acetyl-alpha-D-glucosamine biosynthesis; UDP-N-acetyl-alpha-D-glucosamine from N-acetyl-alpha-D-glucosamine 1-phosphate: step 1/1.</text>
</comment>
<evidence type="ECO:0000313" key="8">
    <source>
        <dbReference type="EMBL" id="OMH81472.1"/>
    </source>
</evidence>
<proteinExistence type="inferred from homology"/>
<dbReference type="Pfam" id="PF01704">
    <property type="entry name" value="UDPGP"/>
    <property type="match status" value="1"/>
</dbReference>
<dbReference type="Gene3D" id="3.90.550.10">
    <property type="entry name" value="Spore Coat Polysaccharide Biosynthesis Protein SpsA, Chain A"/>
    <property type="match status" value="1"/>
</dbReference>
<keyword evidence="4" id="KW-0808">Transferase</keyword>
<evidence type="ECO:0000256" key="5">
    <source>
        <dbReference type="ARBA" id="ARBA00022695"/>
    </source>
</evidence>
<sequence>MMASNRVEGLRKRYAAVGQEHVFQYVDELGQNDLDGFLNTLEKLNIEKITERFKKTMELEGAHIISNNIEPLETCEFDSEVDNKSGGQDEWYEEGLRLIAQNKVATLVMAGGQGTRLGSTLPKGFYKVGIPSGKSLFQIQGERIVRLQQVAAEFAKVDKNSVVIPWLVMVSDATKKDTVDYFRHNNNFGLRDDQVFFFDQGSLPAFTFDGKLILESKGKISTAPDGNGGIYSGLLESGILDELKRRGVTYVHAYCVDNILVRVADPRFVGYSALKKAQTGALVVAKSSWDEKVGVICKKQKKYAVLEYSEIPEELSREKRPDGTLLYNAGNICNHVFSLDFLYQTENIQHKLEYHIAKKKIKYYDSETGKSVAPEKNNGIKLERFIFDVFPFVDKLAILDVSRKEQFSPLKNAPGSGADCPETSREDLMNLHIRFAEKAGAQVIGAARRSFEISPLVSYNGEGLESLEGRVFSSPTLINEL</sequence>
<evidence type="ECO:0000313" key="9">
    <source>
        <dbReference type="Proteomes" id="UP000188320"/>
    </source>
</evidence>
<dbReference type="Proteomes" id="UP000188320">
    <property type="component" value="Unassembled WGS sequence"/>
</dbReference>
<dbReference type="InterPro" id="IPR029044">
    <property type="entry name" value="Nucleotide-diphossugar_trans"/>
</dbReference>
<dbReference type="GO" id="GO:0006048">
    <property type="term" value="P:UDP-N-acetylglucosamine biosynthetic process"/>
    <property type="evidence" value="ECO:0007669"/>
    <property type="project" value="TreeGrafter"/>
</dbReference>
<evidence type="ECO:0000256" key="4">
    <source>
        <dbReference type="ARBA" id="ARBA00022679"/>
    </source>
</evidence>
<keyword evidence="5" id="KW-0548">Nucleotidyltransferase</keyword>
<dbReference type="EC" id="2.7.7.23" evidence="3"/>
<dbReference type="PANTHER" id="PTHR11952">
    <property type="entry name" value="UDP- GLUCOSE PYROPHOSPHORYLASE"/>
    <property type="match status" value="1"/>
</dbReference>
<evidence type="ECO:0000256" key="2">
    <source>
        <dbReference type="ARBA" id="ARBA00010401"/>
    </source>
</evidence>
<reference evidence="8" key="2">
    <citation type="submission" date="2017-01" db="EMBL/GenBank/DDBJ databases">
        <authorList>
            <person name="Mah S.A."/>
            <person name="Swanson W.J."/>
            <person name="Moy G.W."/>
            <person name="Vacquier V.D."/>
        </authorList>
    </citation>
    <scope>NUCLEOTIDE SEQUENCE [LARGE SCALE GENOMIC DNA]</scope>
    <source>
        <strain evidence="8">COL-18-3</strain>
    </source>
</reference>
<dbReference type="SUPFAM" id="SSF53448">
    <property type="entry name" value="Nucleotide-diphospho-sugar transferases"/>
    <property type="match status" value="1"/>
</dbReference>
<dbReference type="EMBL" id="LSSK01000891">
    <property type="protein sequence ID" value="OMH81472.1"/>
    <property type="molecule type" value="Genomic_DNA"/>
</dbReference>
<evidence type="ECO:0000313" key="7">
    <source>
        <dbReference type="EMBL" id="OMH78898.1"/>
    </source>
</evidence>
<dbReference type="OrthoDB" id="532420at2759"/>
<dbReference type="InterPro" id="IPR039741">
    <property type="entry name" value="UDP-sugar_pyrophosphorylase"/>
</dbReference>